<evidence type="ECO:0000256" key="1">
    <source>
        <dbReference type="ARBA" id="ARBA00052141"/>
    </source>
</evidence>
<evidence type="ECO:0000256" key="5">
    <source>
        <dbReference type="SAM" id="MobiDB-lite"/>
    </source>
</evidence>
<dbReference type="Gene3D" id="1.10.287.1080">
    <property type="entry name" value="MazG-like"/>
    <property type="match status" value="2"/>
</dbReference>
<dbReference type="InterPro" id="IPR048015">
    <property type="entry name" value="NTP-PPase_MazG-like_N"/>
</dbReference>
<dbReference type="EC" id="3.6.1.8" evidence="3"/>
<gene>
    <name evidence="7" type="ORF">BECKDK2373C_GA0170839_106211</name>
</gene>
<dbReference type="GO" id="GO:0006950">
    <property type="term" value="P:response to stress"/>
    <property type="evidence" value="ECO:0007669"/>
    <property type="project" value="UniProtKB-ARBA"/>
</dbReference>
<accession>A0A450SVD4</accession>
<feature type="domain" description="NTP pyrophosphohydrolase MazG-like" evidence="6">
    <location>
        <begin position="17"/>
        <end position="90"/>
    </location>
</feature>
<dbReference type="FunFam" id="1.10.287.1080:FF:000001">
    <property type="entry name" value="Nucleoside triphosphate pyrophosphohydrolase"/>
    <property type="match status" value="1"/>
</dbReference>
<evidence type="ECO:0000259" key="6">
    <source>
        <dbReference type="Pfam" id="PF03819"/>
    </source>
</evidence>
<name>A0A450SVD4_9GAMM</name>
<dbReference type="GO" id="GO:0046081">
    <property type="term" value="P:dUTP catabolic process"/>
    <property type="evidence" value="ECO:0007669"/>
    <property type="project" value="TreeGrafter"/>
</dbReference>
<evidence type="ECO:0000313" key="7">
    <source>
        <dbReference type="EMBL" id="VFJ57918.1"/>
    </source>
</evidence>
<evidence type="ECO:0000256" key="2">
    <source>
        <dbReference type="ARBA" id="ARBA00061115"/>
    </source>
</evidence>
<dbReference type="AlphaFoldDB" id="A0A450SVD4"/>
<dbReference type="GO" id="GO:0006203">
    <property type="term" value="P:dGTP catabolic process"/>
    <property type="evidence" value="ECO:0007669"/>
    <property type="project" value="TreeGrafter"/>
</dbReference>
<dbReference type="CDD" id="cd11529">
    <property type="entry name" value="NTP-PPase_MazG_Cterm"/>
    <property type="match status" value="1"/>
</dbReference>
<dbReference type="NCBIfam" id="TIGR00444">
    <property type="entry name" value="mazG"/>
    <property type="match status" value="1"/>
</dbReference>
<dbReference type="NCBIfam" id="NF007113">
    <property type="entry name" value="PRK09562.1"/>
    <property type="match status" value="1"/>
</dbReference>
<proteinExistence type="inferred from homology"/>
<evidence type="ECO:0000256" key="4">
    <source>
        <dbReference type="ARBA" id="ARBA00074799"/>
    </source>
</evidence>
<dbReference type="PANTHER" id="PTHR30522:SF0">
    <property type="entry name" value="NUCLEOSIDE TRIPHOSPHATE PYROPHOSPHOHYDROLASE"/>
    <property type="match status" value="1"/>
</dbReference>
<dbReference type="InterPro" id="IPR011551">
    <property type="entry name" value="NTP_PyrPHydrolase_MazG"/>
</dbReference>
<dbReference type="PANTHER" id="PTHR30522">
    <property type="entry name" value="NUCLEOSIDE TRIPHOSPHATE PYROPHOSPHOHYDROLASE"/>
    <property type="match status" value="1"/>
</dbReference>
<sequence>MERLRDPEQGCPWDKVQDFRSIAPHTVEEAYEVADAIARGDMSELASELGDLLFQVVFHARMAEEAGLFHFGDVVAGIVEKMIRRHPHVFAGQREKIPDIATQSVAWEAQKARERSLRGKGGGEESLLDPVTRGLPAPRRAVKLQKKAAEVGFDWEDPSRVLEKLREETDEIQEAMGQGVRDNVRAEMGDLLFTCVNLARHLDIDPDSALREANGKFERRFRRMEVLLKAEGKTVGDTGPAGLDEAWERVKAEEKSSE</sequence>
<reference evidence="7" key="1">
    <citation type="submission" date="2019-02" db="EMBL/GenBank/DDBJ databases">
        <authorList>
            <person name="Gruber-Vodicka R. H."/>
            <person name="Seah K. B. B."/>
        </authorList>
    </citation>
    <scope>NUCLEOTIDE SEQUENCE</scope>
    <source>
        <strain evidence="7">BECK_DK161</strain>
    </source>
</reference>
<dbReference type="SUPFAM" id="SSF101386">
    <property type="entry name" value="all-alpha NTP pyrophosphatases"/>
    <property type="match status" value="2"/>
</dbReference>
<dbReference type="InterPro" id="IPR048011">
    <property type="entry name" value="NTP-PPase_MazG-like_C"/>
</dbReference>
<dbReference type="FunFam" id="1.10.287.1080:FF:000003">
    <property type="entry name" value="Nucleoside triphosphate pyrophosphohydrolase"/>
    <property type="match status" value="1"/>
</dbReference>
<evidence type="ECO:0000256" key="3">
    <source>
        <dbReference type="ARBA" id="ARBA00066372"/>
    </source>
</evidence>
<dbReference type="GO" id="GO:0047693">
    <property type="term" value="F:ATP diphosphatase activity"/>
    <property type="evidence" value="ECO:0007669"/>
    <property type="project" value="UniProtKB-EC"/>
</dbReference>
<feature type="domain" description="NTP pyrophosphohydrolase MazG-like" evidence="6">
    <location>
        <begin position="158"/>
        <end position="220"/>
    </location>
</feature>
<comment type="similarity">
    <text evidence="2">Belongs to the nucleoside triphosphate pyrophosphohydrolase family.</text>
</comment>
<dbReference type="GO" id="GO:0046061">
    <property type="term" value="P:dATP catabolic process"/>
    <property type="evidence" value="ECO:0007669"/>
    <property type="project" value="TreeGrafter"/>
</dbReference>
<dbReference type="EMBL" id="CAADEY010000062">
    <property type="protein sequence ID" value="VFJ57918.1"/>
    <property type="molecule type" value="Genomic_DNA"/>
</dbReference>
<feature type="region of interest" description="Disordered" evidence="5">
    <location>
        <begin position="233"/>
        <end position="258"/>
    </location>
</feature>
<dbReference type="GO" id="GO:0046047">
    <property type="term" value="P:TTP catabolic process"/>
    <property type="evidence" value="ECO:0007669"/>
    <property type="project" value="TreeGrafter"/>
</dbReference>
<dbReference type="InterPro" id="IPR004518">
    <property type="entry name" value="MazG-like_dom"/>
</dbReference>
<feature type="compositionally biased region" description="Basic and acidic residues" evidence="5">
    <location>
        <begin position="246"/>
        <end position="258"/>
    </location>
</feature>
<dbReference type="CDD" id="cd11528">
    <property type="entry name" value="NTP-PPase_MazG_Nterm"/>
    <property type="match status" value="1"/>
</dbReference>
<dbReference type="Pfam" id="PF03819">
    <property type="entry name" value="MazG"/>
    <property type="match status" value="2"/>
</dbReference>
<dbReference type="GO" id="GO:0046052">
    <property type="term" value="P:UTP catabolic process"/>
    <property type="evidence" value="ECO:0007669"/>
    <property type="project" value="TreeGrafter"/>
</dbReference>
<comment type="catalytic activity">
    <reaction evidence="1">
        <text>ATP + H2O = AMP + diphosphate + H(+)</text>
        <dbReference type="Rhea" id="RHEA:14245"/>
        <dbReference type="ChEBI" id="CHEBI:15377"/>
        <dbReference type="ChEBI" id="CHEBI:15378"/>
        <dbReference type="ChEBI" id="CHEBI:30616"/>
        <dbReference type="ChEBI" id="CHEBI:33019"/>
        <dbReference type="ChEBI" id="CHEBI:456215"/>
        <dbReference type="EC" id="3.6.1.8"/>
    </reaction>
</comment>
<organism evidence="7">
    <name type="scientific">Candidatus Kentrum sp. DK</name>
    <dbReference type="NCBI Taxonomy" id="2126562"/>
    <lineage>
        <taxon>Bacteria</taxon>
        <taxon>Pseudomonadati</taxon>
        <taxon>Pseudomonadota</taxon>
        <taxon>Gammaproteobacteria</taxon>
        <taxon>Candidatus Kentrum</taxon>
    </lineage>
</organism>
<protein>
    <recommendedName>
        <fullName evidence="4">Nucleoside triphosphate pyrophosphohydrolase</fullName>
        <ecNumber evidence="3">3.6.1.8</ecNumber>
    </recommendedName>
</protein>
<dbReference type="GO" id="GO:0046076">
    <property type="term" value="P:dTTP catabolic process"/>
    <property type="evidence" value="ECO:0007669"/>
    <property type="project" value="TreeGrafter"/>
</dbReference>